<proteinExistence type="predicted"/>
<reference evidence="1" key="1">
    <citation type="submission" date="2023-10" db="EMBL/GenBank/DDBJ databases">
        <authorList>
            <person name="Chen Y."/>
            <person name="Shah S."/>
            <person name="Dougan E. K."/>
            <person name="Thang M."/>
            <person name="Chan C."/>
        </authorList>
    </citation>
    <scope>NUCLEOTIDE SEQUENCE [LARGE SCALE GENOMIC DNA]</scope>
</reference>
<comment type="caution">
    <text evidence="1">The sequence shown here is derived from an EMBL/GenBank/DDBJ whole genome shotgun (WGS) entry which is preliminary data.</text>
</comment>
<evidence type="ECO:0000313" key="1">
    <source>
        <dbReference type="EMBL" id="CAK0852698.1"/>
    </source>
</evidence>
<accession>A0ABN9U2S9</accession>
<protein>
    <submittedName>
        <fullName evidence="1">Uncharacterized protein</fullName>
    </submittedName>
</protein>
<evidence type="ECO:0000313" key="2">
    <source>
        <dbReference type="Proteomes" id="UP001189429"/>
    </source>
</evidence>
<gene>
    <name evidence="1" type="ORF">PCOR1329_LOCUS44405</name>
</gene>
<dbReference type="Proteomes" id="UP001189429">
    <property type="component" value="Unassembled WGS sequence"/>
</dbReference>
<name>A0ABN9U2S9_9DINO</name>
<dbReference type="EMBL" id="CAUYUJ010015335">
    <property type="protein sequence ID" value="CAK0852698.1"/>
    <property type="molecule type" value="Genomic_DNA"/>
</dbReference>
<keyword evidence="2" id="KW-1185">Reference proteome</keyword>
<sequence length="117" mass="12429">MNSTIAMFKGRLKASTSSPASGQTECSDSAVHDSVSIDGDAFHAGVFQQQLDELIANVDLTVKAAMAWVLRLLPGMVKNMVNILPEVAKVLVHNACSRPGAVQLWRHCPSPVACRGG</sequence>
<organism evidence="1 2">
    <name type="scientific">Prorocentrum cordatum</name>
    <dbReference type="NCBI Taxonomy" id="2364126"/>
    <lineage>
        <taxon>Eukaryota</taxon>
        <taxon>Sar</taxon>
        <taxon>Alveolata</taxon>
        <taxon>Dinophyceae</taxon>
        <taxon>Prorocentrales</taxon>
        <taxon>Prorocentraceae</taxon>
        <taxon>Prorocentrum</taxon>
    </lineage>
</organism>